<evidence type="ECO:0000313" key="1">
    <source>
        <dbReference type="EMBL" id="ROL72810.1"/>
    </source>
</evidence>
<dbReference type="RefSeq" id="WP_123566391.1">
    <property type="nucleotide sequence ID" value="NZ_MOAM01000022.1"/>
</dbReference>
<gene>
    <name evidence="1" type="ORF">BHU25_14485</name>
</gene>
<sequence>MFEEQLAGEDFNLLDQGTGTFVSGAEEQHAAPVVIVVRVVDVVLDKLLQGLLQLGNSGFQLAHGLILR</sequence>
<keyword evidence="2" id="KW-1185">Reference proteome</keyword>
<dbReference type="EMBL" id="MOAM01000022">
    <property type="protein sequence ID" value="ROL72810.1"/>
    <property type="molecule type" value="Genomic_DNA"/>
</dbReference>
<reference evidence="1 2" key="1">
    <citation type="submission" date="2016-10" db="EMBL/GenBank/DDBJ databases">
        <title>Comparative genome analysis of multiple Pseudomonas spp. focuses on biocontrol and plant growth promoting traits.</title>
        <authorList>
            <person name="Tao X.-Y."/>
            <person name="Taylor C.G."/>
        </authorList>
    </citation>
    <scope>NUCLEOTIDE SEQUENCE [LARGE SCALE GENOMIC DNA]</scope>
    <source>
        <strain evidence="1 2">15D11</strain>
    </source>
</reference>
<evidence type="ECO:0000313" key="2">
    <source>
        <dbReference type="Proteomes" id="UP000285286"/>
    </source>
</evidence>
<comment type="caution">
    <text evidence="1">The sequence shown here is derived from an EMBL/GenBank/DDBJ whole genome shotgun (WGS) entry which is preliminary data.</text>
</comment>
<dbReference type="AlphaFoldDB" id="A0A423DMN4"/>
<proteinExistence type="predicted"/>
<accession>A0A423DMN4</accession>
<name>A0A423DMN4_9PSED</name>
<protein>
    <submittedName>
        <fullName evidence="1">Uncharacterized protein</fullName>
    </submittedName>
</protein>
<dbReference type="Proteomes" id="UP000285286">
    <property type="component" value="Unassembled WGS sequence"/>
</dbReference>
<organism evidence="1 2">
    <name type="scientific">Pseudomonas vranovensis</name>
    <dbReference type="NCBI Taxonomy" id="321661"/>
    <lineage>
        <taxon>Bacteria</taxon>
        <taxon>Pseudomonadati</taxon>
        <taxon>Pseudomonadota</taxon>
        <taxon>Gammaproteobacteria</taxon>
        <taxon>Pseudomonadales</taxon>
        <taxon>Pseudomonadaceae</taxon>
        <taxon>Pseudomonas</taxon>
    </lineage>
</organism>